<organism evidence="1 2">
    <name type="scientific">Diploptera punctata</name>
    <name type="common">Pacific beetle cockroach</name>
    <dbReference type="NCBI Taxonomy" id="6984"/>
    <lineage>
        <taxon>Eukaryota</taxon>
        <taxon>Metazoa</taxon>
        <taxon>Ecdysozoa</taxon>
        <taxon>Arthropoda</taxon>
        <taxon>Hexapoda</taxon>
        <taxon>Insecta</taxon>
        <taxon>Pterygota</taxon>
        <taxon>Neoptera</taxon>
        <taxon>Polyneoptera</taxon>
        <taxon>Dictyoptera</taxon>
        <taxon>Blattodea</taxon>
        <taxon>Blaberoidea</taxon>
        <taxon>Blaberidae</taxon>
        <taxon>Diplopterinae</taxon>
        <taxon>Diploptera</taxon>
    </lineage>
</organism>
<reference evidence="1" key="1">
    <citation type="journal article" date="2023" name="IScience">
        <title>Live-bearing cockroach genome reveals convergent evolutionary mechanisms linked to viviparity in insects and beyond.</title>
        <authorList>
            <person name="Fouks B."/>
            <person name="Harrison M.C."/>
            <person name="Mikhailova A.A."/>
            <person name="Marchal E."/>
            <person name="English S."/>
            <person name="Carruthers M."/>
            <person name="Jennings E.C."/>
            <person name="Chiamaka E.L."/>
            <person name="Frigard R.A."/>
            <person name="Pippel M."/>
            <person name="Attardo G.M."/>
            <person name="Benoit J.B."/>
            <person name="Bornberg-Bauer E."/>
            <person name="Tobe S.S."/>
        </authorList>
    </citation>
    <scope>NUCLEOTIDE SEQUENCE</scope>
    <source>
        <strain evidence="1">Stay&amp;Tobe</strain>
    </source>
</reference>
<feature type="non-terminal residue" evidence="1">
    <location>
        <position position="1"/>
    </location>
</feature>
<name>A0AAD8AC06_DIPPU</name>
<accession>A0AAD8AC06</accession>
<evidence type="ECO:0000313" key="2">
    <source>
        <dbReference type="Proteomes" id="UP001233999"/>
    </source>
</evidence>
<evidence type="ECO:0000313" key="1">
    <source>
        <dbReference type="EMBL" id="KAJ9595861.1"/>
    </source>
</evidence>
<dbReference type="EMBL" id="JASPKZ010002307">
    <property type="protein sequence ID" value="KAJ9595861.1"/>
    <property type="molecule type" value="Genomic_DNA"/>
</dbReference>
<gene>
    <name evidence="1" type="ORF">L9F63_012942</name>
</gene>
<reference evidence="1" key="2">
    <citation type="submission" date="2023-05" db="EMBL/GenBank/DDBJ databases">
        <authorList>
            <person name="Fouks B."/>
        </authorList>
    </citation>
    <scope>NUCLEOTIDE SEQUENCE</scope>
    <source>
        <strain evidence="1">Stay&amp;Tobe</strain>
        <tissue evidence="1">Testes</tissue>
    </source>
</reference>
<dbReference type="AlphaFoldDB" id="A0AAD8AC06"/>
<keyword evidence="2" id="KW-1185">Reference proteome</keyword>
<protein>
    <submittedName>
        <fullName evidence="1">Uncharacterized protein</fullName>
    </submittedName>
</protein>
<proteinExistence type="predicted"/>
<sequence>TPENWKMACEHVKQEEQFYWEEDCLMDEVVDRFEQETNRENKGCEEAAADSILDMEDIKPMSLIP</sequence>
<dbReference type="Proteomes" id="UP001233999">
    <property type="component" value="Unassembled WGS sequence"/>
</dbReference>
<comment type="caution">
    <text evidence="1">The sequence shown here is derived from an EMBL/GenBank/DDBJ whole genome shotgun (WGS) entry which is preliminary data.</text>
</comment>